<dbReference type="SUPFAM" id="SSF55083">
    <property type="entry name" value="6-hydroxymethyl-7,8-dihydropterin pyrophosphokinase, HPPK"/>
    <property type="match status" value="1"/>
</dbReference>
<evidence type="ECO:0000256" key="2">
    <source>
        <dbReference type="ARBA" id="ARBA00013253"/>
    </source>
</evidence>
<dbReference type="GO" id="GO:0046656">
    <property type="term" value="P:folic acid biosynthetic process"/>
    <property type="evidence" value="ECO:0007669"/>
    <property type="project" value="UniProtKB-KW"/>
</dbReference>
<protein>
    <recommendedName>
        <fullName evidence="2">2-amino-4-hydroxy-6-hydroxymethyldihydropteridine diphosphokinase</fullName>
        <ecNumber evidence="2">2.7.6.3</ecNumber>
    </recommendedName>
</protein>
<dbReference type="Gene3D" id="3.30.70.560">
    <property type="entry name" value="7,8-Dihydro-6-hydroxymethylpterin-pyrophosphokinase HPPK"/>
    <property type="match status" value="1"/>
</dbReference>
<dbReference type="InterPro" id="IPR035907">
    <property type="entry name" value="Hppk_sf"/>
</dbReference>
<evidence type="ECO:0000256" key="3">
    <source>
        <dbReference type="ARBA" id="ARBA00022679"/>
    </source>
</evidence>
<keyword evidence="7" id="KW-0289">Folate biosynthesis</keyword>
<evidence type="ECO:0000313" key="10">
    <source>
        <dbReference type="Proteomes" id="UP000190460"/>
    </source>
</evidence>
<feature type="domain" description="7,8-dihydro-6-hydroxymethylpterin-pyrophosphokinase" evidence="8">
    <location>
        <begin position="5"/>
        <end position="128"/>
    </location>
</feature>
<dbReference type="STRING" id="92487.SAMN02745130_00076"/>
<evidence type="ECO:0000256" key="7">
    <source>
        <dbReference type="ARBA" id="ARBA00022909"/>
    </source>
</evidence>
<dbReference type="GO" id="GO:0046654">
    <property type="term" value="P:tetrahydrofolate biosynthetic process"/>
    <property type="evidence" value="ECO:0007669"/>
    <property type="project" value="UniProtKB-UniPathway"/>
</dbReference>
<reference evidence="9 10" key="1">
    <citation type="submission" date="2017-02" db="EMBL/GenBank/DDBJ databases">
        <authorList>
            <person name="Peterson S.W."/>
        </authorList>
    </citation>
    <scope>NUCLEOTIDE SEQUENCE [LARGE SCALE GENOMIC DNA]</scope>
    <source>
        <strain evidence="9 10">ATCC 49788</strain>
    </source>
</reference>
<evidence type="ECO:0000256" key="5">
    <source>
        <dbReference type="ARBA" id="ARBA00022777"/>
    </source>
</evidence>
<evidence type="ECO:0000313" key="9">
    <source>
        <dbReference type="EMBL" id="SKA67646.1"/>
    </source>
</evidence>
<dbReference type="EMBL" id="FUYB01000001">
    <property type="protein sequence ID" value="SKA67646.1"/>
    <property type="molecule type" value="Genomic_DNA"/>
</dbReference>
<sequence length="174" mass="19463">MLEVYVSIGSNIEPELHFCACLAALHARFGQLQCSTIYRTPAVGFDGECFLNAVVSFHTELSSLALQAWLKQLETQQGRERSHQKFSARSLDLDLLLYADSIEPAQKLPHPDILHYNFVLQPLAELAPEQKHPILGESFADLAIKQLHTRKQVPLSPIELSCAQGWQTNGQSEL</sequence>
<dbReference type="OrthoDB" id="9811744at2"/>
<keyword evidence="3" id="KW-0808">Transferase</keyword>
<proteinExistence type="predicted"/>
<keyword evidence="10" id="KW-1185">Reference proteome</keyword>
<dbReference type="AlphaFoldDB" id="A0A1T4VRQ4"/>
<keyword evidence="6" id="KW-0067">ATP-binding</keyword>
<dbReference type="Proteomes" id="UP000190460">
    <property type="component" value="Unassembled WGS sequence"/>
</dbReference>
<dbReference type="PANTHER" id="PTHR43071">
    <property type="entry name" value="2-AMINO-4-HYDROXY-6-HYDROXYMETHYLDIHYDROPTERIDINE PYROPHOSPHOKINASE"/>
    <property type="match status" value="1"/>
</dbReference>
<evidence type="ECO:0000256" key="4">
    <source>
        <dbReference type="ARBA" id="ARBA00022741"/>
    </source>
</evidence>
<dbReference type="NCBIfam" id="TIGR01498">
    <property type="entry name" value="folK"/>
    <property type="match status" value="1"/>
</dbReference>
<dbReference type="UniPathway" id="UPA00077">
    <property type="reaction ID" value="UER00155"/>
</dbReference>
<gene>
    <name evidence="9" type="ORF">SAMN02745130_00076</name>
</gene>
<accession>A0A1T4VRQ4</accession>
<dbReference type="RefSeq" id="WP_078920597.1">
    <property type="nucleotide sequence ID" value="NZ_FUYB01000001.1"/>
</dbReference>
<keyword evidence="4" id="KW-0547">Nucleotide-binding</keyword>
<name>A0A1T4VRQ4_9GAMM</name>
<dbReference type="PANTHER" id="PTHR43071:SF2">
    <property type="entry name" value="2-AMINO-4-HYDROXY-6-HYDROXYMETHYLDIHYDROPTERIDINE PYROPHOSPHOKINASE"/>
    <property type="match status" value="1"/>
</dbReference>
<dbReference type="GO" id="GO:0005524">
    <property type="term" value="F:ATP binding"/>
    <property type="evidence" value="ECO:0007669"/>
    <property type="project" value="UniProtKB-KW"/>
</dbReference>
<dbReference type="GO" id="GO:0003848">
    <property type="term" value="F:2-amino-4-hydroxy-6-hydroxymethyldihydropteridine diphosphokinase activity"/>
    <property type="evidence" value="ECO:0007669"/>
    <property type="project" value="UniProtKB-EC"/>
</dbReference>
<evidence type="ECO:0000256" key="1">
    <source>
        <dbReference type="ARBA" id="ARBA00005051"/>
    </source>
</evidence>
<organism evidence="9 10">
    <name type="scientific">Thiothrix eikelboomii</name>
    <dbReference type="NCBI Taxonomy" id="92487"/>
    <lineage>
        <taxon>Bacteria</taxon>
        <taxon>Pseudomonadati</taxon>
        <taxon>Pseudomonadota</taxon>
        <taxon>Gammaproteobacteria</taxon>
        <taxon>Thiotrichales</taxon>
        <taxon>Thiotrichaceae</taxon>
        <taxon>Thiothrix</taxon>
    </lineage>
</organism>
<dbReference type="EC" id="2.7.6.3" evidence="2"/>
<keyword evidence="5 9" id="KW-0418">Kinase</keyword>
<evidence type="ECO:0000259" key="8">
    <source>
        <dbReference type="Pfam" id="PF01288"/>
    </source>
</evidence>
<dbReference type="InterPro" id="IPR000550">
    <property type="entry name" value="Hppk"/>
</dbReference>
<dbReference type="Pfam" id="PF01288">
    <property type="entry name" value="HPPK"/>
    <property type="match status" value="1"/>
</dbReference>
<dbReference type="GO" id="GO:0016301">
    <property type="term" value="F:kinase activity"/>
    <property type="evidence" value="ECO:0007669"/>
    <property type="project" value="UniProtKB-KW"/>
</dbReference>
<comment type="pathway">
    <text evidence="1">Cofactor biosynthesis; tetrahydrofolate biosynthesis; 2-amino-4-hydroxy-6-hydroxymethyl-7,8-dihydropteridine diphosphate from 7,8-dihydroneopterin triphosphate: step 4/4.</text>
</comment>
<evidence type="ECO:0000256" key="6">
    <source>
        <dbReference type="ARBA" id="ARBA00022840"/>
    </source>
</evidence>
<dbReference type="CDD" id="cd00483">
    <property type="entry name" value="HPPK"/>
    <property type="match status" value="1"/>
</dbReference>